<proteinExistence type="predicted"/>
<dbReference type="InterPro" id="IPR013362">
    <property type="entry name" value="Pilus_4_PilV"/>
</dbReference>
<dbReference type="AlphaFoldDB" id="A0A3N0V9J7"/>
<dbReference type="Proteomes" id="UP000282106">
    <property type="component" value="Unassembled WGS sequence"/>
</dbReference>
<reference evidence="2 3" key="1">
    <citation type="submission" date="2018-10" db="EMBL/GenBank/DDBJ databases">
        <authorList>
            <person name="Chen W.-M."/>
        </authorList>
    </citation>
    <scope>NUCLEOTIDE SEQUENCE [LARGE SCALE GENOMIC DNA]</scope>
    <source>
        <strain evidence="2 3">THS-13</strain>
    </source>
</reference>
<dbReference type="EMBL" id="RJVO01000004">
    <property type="protein sequence ID" value="ROH89456.1"/>
    <property type="molecule type" value="Genomic_DNA"/>
</dbReference>
<evidence type="ECO:0000313" key="3">
    <source>
        <dbReference type="Proteomes" id="UP000282106"/>
    </source>
</evidence>
<evidence type="ECO:0000313" key="2">
    <source>
        <dbReference type="EMBL" id="ROH89456.1"/>
    </source>
</evidence>
<keyword evidence="1" id="KW-1133">Transmembrane helix</keyword>
<evidence type="ECO:0000256" key="1">
    <source>
        <dbReference type="SAM" id="Phobius"/>
    </source>
</evidence>
<keyword evidence="3" id="KW-1185">Reference proteome</keyword>
<comment type="caution">
    <text evidence="2">The sequence shown here is derived from an EMBL/GenBank/DDBJ whole genome shotgun (WGS) entry which is preliminary data.</text>
</comment>
<gene>
    <name evidence="2" type="primary">pilV</name>
    <name evidence="2" type="ORF">ED208_09960</name>
</gene>
<organism evidence="2 3">
    <name type="scientific">Stagnimonas aquatica</name>
    <dbReference type="NCBI Taxonomy" id="2689987"/>
    <lineage>
        <taxon>Bacteria</taxon>
        <taxon>Pseudomonadati</taxon>
        <taxon>Pseudomonadota</taxon>
        <taxon>Gammaproteobacteria</taxon>
        <taxon>Nevskiales</taxon>
        <taxon>Nevskiaceae</taxon>
        <taxon>Stagnimonas</taxon>
    </lineage>
</organism>
<dbReference type="InParanoid" id="A0A3N0V9J7"/>
<sequence>MPIPSPVTASETRCAGLGQGAVLGRAQGGAGLVEVLVAVLVLSIGLLGIALVQSRSLSSNNSSMTRSMAVAASYSILDSMRADRAQAVLGAYNHDNTAPLKANDCPAAGSSLASRQLNLWCSNELAARLGESAEAEIVCDAQGVCTVTITFFTLDCGRAGDGQTNDALCTQTLSEGRGQRIFTQAML</sequence>
<dbReference type="NCBIfam" id="TIGR02523">
    <property type="entry name" value="type_IV_pilV"/>
    <property type="match status" value="1"/>
</dbReference>
<name>A0A3N0V9J7_9GAMM</name>
<keyword evidence="1" id="KW-0812">Transmembrane</keyword>
<accession>A0A3N0V9J7</accession>
<keyword evidence="1" id="KW-0472">Membrane</keyword>
<feature type="transmembrane region" description="Helical" evidence="1">
    <location>
        <begin position="32"/>
        <end position="52"/>
    </location>
</feature>
<protein>
    <submittedName>
        <fullName evidence="2">Type IV pilus modification protein PilV</fullName>
    </submittedName>
</protein>